<dbReference type="AlphaFoldDB" id="A0A225UZZ9"/>
<comment type="caution">
    <text evidence="1">The sequence shown here is derived from an EMBL/GenBank/DDBJ whole genome shotgun (WGS) entry which is preliminary data.</text>
</comment>
<organism evidence="1 2">
    <name type="scientific">Phytophthora megakarya</name>
    <dbReference type="NCBI Taxonomy" id="4795"/>
    <lineage>
        <taxon>Eukaryota</taxon>
        <taxon>Sar</taxon>
        <taxon>Stramenopiles</taxon>
        <taxon>Oomycota</taxon>
        <taxon>Peronosporomycetes</taxon>
        <taxon>Peronosporales</taxon>
        <taxon>Peronosporaceae</taxon>
        <taxon>Phytophthora</taxon>
    </lineage>
</organism>
<reference evidence="2" key="1">
    <citation type="submission" date="2017-03" db="EMBL/GenBank/DDBJ databases">
        <title>Phytopthora megakarya and P. palmivora, two closely related causual agents of cacao black pod achieved similar genome size and gene model numbers by different mechanisms.</title>
        <authorList>
            <person name="Ali S."/>
            <person name="Shao J."/>
            <person name="Larry D.J."/>
            <person name="Kronmiller B."/>
            <person name="Shen D."/>
            <person name="Strem M.D."/>
            <person name="Melnick R.L."/>
            <person name="Guiltinan M.J."/>
            <person name="Tyler B.M."/>
            <person name="Meinhardt L.W."/>
            <person name="Bailey B.A."/>
        </authorList>
    </citation>
    <scope>NUCLEOTIDE SEQUENCE [LARGE SCALE GENOMIC DNA]</scope>
    <source>
        <strain evidence="2">zdho120</strain>
    </source>
</reference>
<protein>
    <submittedName>
        <fullName evidence="1">Uncharacterized protein</fullName>
    </submittedName>
</protein>
<proteinExistence type="predicted"/>
<accession>A0A225UZZ9</accession>
<sequence>MHYTYRNGLKSLAAMIEKWLPSTTKRHYSVTRFLAPLEE</sequence>
<dbReference type="EMBL" id="NBNE01009117">
    <property type="protein sequence ID" value="OWY98750.1"/>
    <property type="molecule type" value="Genomic_DNA"/>
</dbReference>
<name>A0A225UZZ9_9STRA</name>
<evidence type="ECO:0000313" key="2">
    <source>
        <dbReference type="Proteomes" id="UP000198211"/>
    </source>
</evidence>
<keyword evidence="2" id="KW-1185">Reference proteome</keyword>
<evidence type="ECO:0000313" key="1">
    <source>
        <dbReference type="EMBL" id="OWY98750.1"/>
    </source>
</evidence>
<dbReference type="Proteomes" id="UP000198211">
    <property type="component" value="Unassembled WGS sequence"/>
</dbReference>
<gene>
    <name evidence="1" type="ORF">PHMEG_00030411</name>
</gene>